<feature type="transmembrane region" description="Helical" evidence="14">
    <location>
        <begin position="250"/>
        <end position="278"/>
    </location>
</feature>
<dbReference type="PROSITE" id="PS50262">
    <property type="entry name" value="G_PROTEIN_RECEP_F1_2"/>
    <property type="match status" value="1"/>
</dbReference>
<keyword evidence="18" id="KW-1185">Reference proteome</keyword>
<dbReference type="Gene3D" id="1.20.1070.10">
    <property type="entry name" value="Rhodopsin 7-helix transmembrane proteins"/>
    <property type="match status" value="1"/>
</dbReference>
<keyword evidence="9 14" id="KW-0472">Membrane</keyword>
<gene>
    <name evidence="17" type="ORF">OUZ56_026875</name>
</gene>
<comment type="caution">
    <text evidence="14">Lacks conserved residue(s) required for the propagation of feature annotation.</text>
</comment>
<dbReference type="PRINTS" id="PR00237">
    <property type="entry name" value="GPCRRHODOPSN"/>
</dbReference>
<keyword evidence="4 14" id="KW-0812">Transmembrane</keyword>
<dbReference type="Proteomes" id="UP001234178">
    <property type="component" value="Unassembled WGS sequence"/>
</dbReference>
<dbReference type="PANTHER" id="PTHR24240">
    <property type="entry name" value="OPSIN"/>
    <property type="match status" value="1"/>
</dbReference>
<keyword evidence="6 14" id="KW-1133">Transmembrane helix</keyword>
<evidence type="ECO:0000256" key="1">
    <source>
        <dbReference type="ARBA" id="ARBA00004141"/>
    </source>
</evidence>
<dbReference type="InterPro" id="IPR050125">
    <property type="entry name" value="GPCR_opsins"/>
</dbReference>
<feature type="transmembrane region" description="Helical" evidence="14">
    <location>
        <begin position="159"/>
        <end position="180"/>
    </location>
</feature>
<feature type="region of interest" description="Disordered" evidence="15">
    <location>
        <begin position="583"/>
        <end position="608"/>
    </location>
</feature>
<feature type="domain" description="G-protein coupled receptors family 1 profile" evidence="16">
    <location>
        <begin position="98"/>
        <end position="376"/>
    </location>
</feature>
<evidence type="ECO:0000256" key="5">
    <source>
        <dbReference type="ARBA" id="ARBA00022925"/>
    </source>
</evidence>
<feature type="transmembrane region" description="Helical" evidence="14">
    <location>
        <begin position="80"/>
        <end position="106"/>
    </location>
</feature>
<reference evidence="17 18" key="1">
    <citation type="journal article" date="2023" name="Nucleic Acids Res.">
        <title>The hologenome of Daphnia magna reveals possible DNA methylation and microbiome-mediated evolution of the host genome.</title>
        <authorList>
            <person name="Chaturvedi A."/>
            <person name="Li X."/>
            <person name="Dhandapani V."/>
            <person name="Marshall H."/>
            <person name="Kissane S."/>
            <person name="Cuenca-Cambronero M."/>
            <person name="Asole G."/>
            <person name="Calvet F."/>
            <person name="Ruiz-Romero M."/>
            <person name="Marangio P."/>
            <person name="Guigo R."/>
            <person name="Rago D."/>
            <person name="Mirbahai L."/>
            <person name="Eastwood N."/>
            <person name="Colbourne J.K."/>
            <person name="Zhou J."/>
            <person name="Mallon E."/>
            <person name="Orsini L."/>
        </authorList>
    </citation>
    <scope>NUCLEOTIDE SEQUENCE [LARGE SCALE GENOMIC DNA]</scope>
    <source>
        <strain evidence="17">LRV0_1</strain>
    </source>
</reference>
<evidence type="ECO:0000313" key="17">
    <source>
        <dbReference type="EMBL" id="KAK4014350.1"/>
    </source>
</evidence>
<comment type="caution">
    <text evidence="17">The sequence shown here is derived from an EMBL/GenBank/DDBJ whole genome shotgun (WGS) entry which is preliminary data.</text>
</comment>
<protein>
    <recommendedName>
        <fullName evidence="16">G-protein coupled receptors family 1 profile domain-containing protein</fullName>
    </recommendedName>
</protein>
<evidence type="ECO:0000313" key="18">
    <source>
        <dbReference type="Proteomes" id="UP001234178"/>
    </source>
</evidence>
<comment type="similarity">
    <text evidence="14">Belongs to the G-protein coupled receptor 1 family. Opsin subfamily.</text>
</comment>
<dbReference type="SUPFAM" id="SSF81321">
    <property type="entry name" value="Family A G protein-coupled receptor-like"/>
    <property type="match status" value="1"/>
</dbReference>
<evidence type="ECO:0000256" key="3">
    <source>
        <dbReference type="ARBA" id="ARBA00022606"/>
    </source>
</evidence>
<dbReference type="InterPro" id="IPR017452">
    <property type="entry name" value="GPCR_Rhodpsn_7TM"/>
</dbReference>
<keyword evidence="7 14" id="KW-0157">Chromophore</keyword>
<evidence type="ECO:0000256" key="8">
    <source>
        <dbReference type="ARBA" id="ARBA00023040"/>
    </source>
</evidence>
<dbReference type="InterPro" id="IPR000276">
    <property type="entry name" value="GPCR_Rhodpsn"/>
</dbReference>
<evidence type="ECO:0000256" key="14">
    <source>
        <dbReference type="RuleBase" id="RU004951"/>
    </source>
</evidence>
<feature type="transmembrane region" description="Helical" evidence="14">
    <location>
        <begin position="201"/>
        <end position="221"/>
    </location>
</feature>
<dbReference type="CDD" id="cd15083">
    <property type="entry name" value="7tmA_Melanopsin-like"/>
    <property type="match status" value="1"/>
</dbReference>
<feature type="transmembrane region" description="Helical" evidence="14">
    <location>
        <begin position="118"/>
        <end position="139"/>
    </location>
</feature>
<keyword evidence="2 14" id="KW-0600">Photoreceptor protein</keyword>
<dbReference type="Pfam" id="PF00001">
    <property type="entry name" value="7tm_1"/>
    <property type="match status" value="1"/>
</dbReference>
<keyword evidence="10" id="KW-1015">Disulfide bond</keyword>
<evidence type="ECO:0000256" key="4">
    <source>
        <dbReference type="ARBA" id="ARBA00022692"/>
    </source>
</evidence>
<keyword evidence="5 14" id="KW-0681">Retinal protein</keyword>
<evidence type="ECO:0000256" key="10">
    <source>
        <dbReference type="ARBA" id="ARBA00023157"/>
    </source>
</evidence>
<dbReference type="InterPro" id="IPR001760">
    <property type="entry name" value="Opsin"/>
</dbReference>
<keyword evidence="8 14" id="KW-0297">G-protein coupled receptor</keyword>
<keyword evidence="3 14" id="KW-0716">Sensory transduction</keyword>
<dbReference type="EMBL" id="JAOYFB010000004">
    <property type="protein sequence ID" value="KAK4014350.1"/>
    <property type="molecule type" value="Genomic_DNA"/>
</dbReference>
<keyword evidence="12 14" id="KW-0807">Transducer</keyword>
<evidence type="ECO:0000256" key="13">
    <source>
        <dbReference type="ARBA" id="ARBA00023305"/>
    </source>
</evidence>
<dbReference type="PRINTS" id="PR00238">
    <property type="entry name" value="OPSIN"/>
</dbReference>
<feature type="compositionally biased region" description="Basic and acidic residues" evidence="15">
    <location>
        <begin position="587"/>
        <end position="608"/>
    </location>
</feature>
<sequence length="747" mass="83597">MTSLWSIFVMNRSVANNVVSDCHSMDAGGHRIHQEKNSNNNSSSSIYSSISIGDWDEWDESLWTPRQRQWLEQGVVPREVYVTLSVILSLVVVFGLIANATILYIFSRFKRLRTPANVLVINLTACDFISCLIHPMAVYSSYRGRWSFGKTGCNLYATGIGFFGLNSIVTLSAIACERYIVITSSSCRPAVARWRITRCQAQKACVAIWLHCAALVAPPWLLGWSSYEPEGVLVTCSWDYTTRTLSNRLYYLYLLFFGFVLPVSVLTFCYVAIFRFIVRSSREMTRMIMTSHVKSPFSTAITSFRKRRRQTDVRTAMILLSLAVLCYTAWTPYAIVSLIGQFGPVDEDGQFELSPMATSIPAFLAKTAIVFDPLLYGFSHPQFRSSVRQILQHNSFAESSNNGLVQRGVVANKGHPHGATTLMMVTAGLRHTATRQQLRSQSLHTSSAAVSWAKSVRNASSEHDSDTHQSINEINNVVYPSLNGSIPPTSQSNETIHRVCSHPKRAMSLATIMWNKNHLKKTADSSEALTRGSSCRENGYSCWTSVMRSNGDAFYLLNDGKQWAEKCRQPWIGTDGRRVFYPSRAMNADKKNKGQQSNRKEATRRLSESDLLQRIASREKGNRRKKPMALRSIGDLTAHVIENDPLFVVVALPARPVIIDDCQLSSSKKGKKRIGSPLHFPKLNRSASPCLSSARSVTNDVGFLPRNTFVSRSIEQHRQQSMIFDGRVKLASEGCRSNSMSCPLISP</sequence>
<comment type="subcellular location">
    <subcellularLocation>
        <location evidence="1 14">Membrane</location>
        <topology evidence="1 14">Multi-pass membrane protein</topology>
    </subcellularLocation>
</comment>
<evidence type="ECO:0000259" key="16">
    <source>
        <dbReference type="PROSITE" id="PS50262"/>
    </source>
</evidence>
<accession>A0ABQ9ZP47</accession>
<evidence type="ECO:0000256" key="9">
    <source>
        <dbReference type="ARBA" id="ARBA00023136"/>
    </source>
</evidence>
<keyword evidence="13" id="KW-0844">Vision</keyword>
<evidence type="ECO:0000256" key="7">
    <source>
        <dbReference type="ARBA" id="ARBA00022991"/>
    </source>
</evidence>
<evidence type="ECO:0000256" key="12">
    <source>
        <dbReference type="ARBA" id="ARBA00023224"/>
    </source>
</evidence>
<evidence type="ECO:0000256" key="11">
    <source>
        <dbReference type="ARBA" id="ARBA00023170"/>
    </source>
</evidence>
<evidence type="ECO:0000256" key="15">
    <source>
        <dbReference type="SAM" id="MobiDB-lite"/>
    </source>
</evidence>
<feature type="transmembrane region" description="Helical" evidence="14">
    <location>
        <begin position="315"/>
        <end position="340"/>
    </location>
</feature>
<name>A0ABQ9ZP47_9CRUS</name>
<keyword evidence="11 14" id="KW-0675">Receptor</keyword>
<organism evidence="17 18">
    <name type="scientific">Daphnia magna</name>
    <dbReference type="NCBI Taxonomy" id="35525"/>
    <lineage>
        <taxon>Eukaryota</taxon>
        <taxon>Metazoa</taxon>
        <taxon>Ecdysozoa</taxon>
        <taxon>Arthropoda</taxon>
        <taxon>Crustacea</taxon>
        <taxon>Branchiopoda</taxon>
        <taxon>Diplostraca</taxon>
        <taxon>Cladocera</taxon>
        <taxon>Anomopoda</taxon>
        <taxon>Daphniidae</taxon>
        <taxon>Daphnia</taxon>
    </lineage>
</organism>
<evidence type="ECO:0000256" key="6">
    <source>
        <dbReference type="ARBA" id="ARBA00022989"/>
    </source>
</evidence>
<evidence type="ECO:0000256" key="2">
    <source>
        <dbReference type="ARBA" id="ARBA00022543"/>
    </source>
</evidence>
<proteinExistence type="inferred from homology"/>